<dbReference type="AlphaFoldDB" id="A0A9N9E068"/>
<keyword evidence="7" id="KW-1185">Reference proteome</keyword>
<protein>
    <submittedName>
        <fullName evidence="6">18748_t:CDS:1</fullName>
    </submittedName>
</protein>
<evidence type="ECO:0000313" key="6">
    <source>
        <dbReference type="EMBL" id="CAG8654725.1"/>
    </source>
</evidence>
<proteinExistence type="predicted"/>
<dbReference type="InterPro" id="IPR003656">
    <property type="entry name" value="Znf_BED"/>
</dbReference>
<keyword evidence="3" id="KW-0862">Zinc</keyword>
<dbReference type="OrthoDB" id="1607513at2759"/>
<keyword evidence="2 4" id="KW-0863">Zinc-finger</keyword>
<evidence type="ECO:0000313" key="7">
    <source>
        <dbReference type="Proteomes" id="UP000789405"/>
    </source>
</evidence>
<dbReference type="PROSITE" id="PS50808">
    <property type="entry name" value="ZF_BED"/>
    <property type="match status" value="1"/>
</dbReference>
<accession>A0A9N9E068</accession>
<dbReference type="GO" id="GO:0008270">
    <property type="term" value="F:zinc ion binding"/>
    <property type="evidence" value="ECO:0007669"/>
    <property type="project" value="UniProtKB-KW"/>
</dbReference>
<evidence type="ECO:0000256" key="2">
    <source>
        <dbReference type="ARBA" id="ARBA00022771"/>
    </source>
</evidence>
<dbReference type="Pfam" id="PF02892">
    <property type="entry name" value="zf-BED"/>
    <property type="match status" value="1"/>
</dbReference>
<gene>
    <name evidence="6" type="ORF">DERYTH_LOCUS10378</name>
</gene>
<feature type="non-terminal residue" evidence="6">
    <location>
        <position position="94"/>
    </location>
</feature>
<sequence>VMSVLPTPSSPSYKSEDNEIVFLYRTEAIQPTSTLESEPGTTNNGLFNEVFVKCKICNKLLKYADDASTSNLRKHLKLRTHINKVLELDNNNKK</sequence>
<evidence type="ECO:0000256" key="3">
    <source>
        <dbReference type="ARBA" id="ARBA00022833"/>
    </source>
</evidence>
<dbReference type="GO" id="GO:0003677">
    <property type="term" value="F:DNA binding"/>
    <property type="evidence" value="ECO:0007669"/>
    <property type="project" value="InterPro"/>
</dbReference>
<reference evidence="6" key="1">
    <citation type="submission" date="2021-06" db="EMBL/GenBank/DDBJ databases">
        <authorList>
            <person name="Kallberg Y."/>
            <person name="Tangrot J."/>
            <person name="Rosling A."/>
        </authorList>
    </citation>
    <scope>NUCLEOTIDE SEQUENCE</scope>
    <source>
        <strain evidence="6">MA453B</strain>
    </source>
</reference>
<evidence type="ECO:0000256" key="1">
    <source>
        <dbReference type="ARBA" id="ARBA00022723"/>
    </source>
</evidence>
<keyword evidence="1" id="KW-0479">Metal-binding</keyword>
<name>A0A9N9E068_9GLOM</name>
<evidence type="ECO:0000259" key="5">
    <source>
        <dbReference type="PROSITE" id="PS50808"/>
    </source>
</evidence>
<dbReference type="EMBL" id="CAJVPY010006009">
    <property type="protein sequence ID" value="CAG8654725.1"/>
    <property type="molecule type" value="Genomic_DNA"/>
</dbReference>
<dbReference type="SUPFAM" id="SSF57667">
    <property type="entry name" value="beta-beta-alpha zinc fingers"/>
    <property type="match status" value="1"/>
</dbReference>
<feature type="domain" description="BED-type" evidence="5">
    <location>
        <begin position="52"/>
        <end position="88"/>
    </location>
</feature>
<evidence type="ECO:0000256" key="4">
    <source>
        <dbReference type="PROSITE-ProRule" id="PRU00027"/>
    </source>
</evidence>
<comment type="caution">
    <text evidence="6">The sequence shown here is derived from an EMBL/GenBank/DDBJ whole genome shotgun (WGS) entry which is preliminary data.</text>
</comment>
<dbReference type="Proteomes" id="UP000789405">
    <property type="component" value="Unassembled WGS sequence"/>
</dbReference>
<dbReference type="InterPro" id="IPR036236">
    <property type="entry name" value="Znf_C2H2_sf"/>
</dbReference>
<organism evidence="6 7">
    <name type="scientific">Dentiscutata erythropus</name>
    <dbReference type="NCBI Taxonomy" id="1348616"/>
    <lineage>
        <taxon>Eukaryota</taxon>
        <taxon>Fungi</taxon>
        <taxon>Fungi incertae sedis</taxon>
        <taxon>Mucoromycota</taxon>
        <taxon>Glomeromycotina</taxon>
        <taxon>Glomeromycetes</taxon>
        <taxon>Diversisporales</taxon>
        <taxon>Gigasporaceae</taxon>
        <taxon>Dentiscutata</taxon>
    </lineage>
</organism>